<sequence length="102" mass="11585">MPALASAARPTVLSVTRHATARMQQRGIPAWFLELLVQHGRARHDGHGALVLSVCKDTRRKLQGVLSRKEYADAERYFRVYAVLSIDDAIVTTAHRTHRRFH</sequence>
<organism evidence="1 2">
    <name type="scientific">Ramlibacter alkalitolerans</name>
    <dbReference type="NCBI Taxonomy" id="2039631"/>
    <lineage>
        <taxon>Bacteria</taxon>
        <taxon>Pseudomonadati</taxon>
        <taxon>Pseudomonadota</taxon>
        <taxon>Betaproteobacteria</taxon>
        <taxon>Burkholderiales</taxon>
        <taxon>Comamonadaceae</taxon>
        <taxon>Ramlibacter</taxon>
    </lineage>
</organism>
<evidence type="ECO:0000313" key="1">
    <source>
        <dbReference type="EMBL" id="MBL0427957.1"/>
    </source>
</evidence>
<reference evidence="1 2" key="1">
    <citation type="journal article" date="2017" name="Int. J. Syst. Evol. Microbiol.">
        <title>Ramlibacter alkalitolerans sp. nov., alkali-tolerant bacterium isolated from soil of ginseng.</title>
        <authorList>
            <person name="Lee D.H."/>
            <person name="Cha C.J."/>
        </authorList>
    </citation>
    <scope>NUCLEOTIDE SEQUENCE [LARGE SCALE GENOMIC DNA]</scope>
    <source>
        <strain evidence="1 2">KACC 19305</strain>
    </source>
</reference>
<name>A0ABS1JUP9_9BURK</name>
<comment type="caution">
    <text evidence="1">The sequence shown here is derived from an EMBL/GenBank/DDBJ whole genome shotgun (WGS) entry which is preliminary data.</text>
</comment>
<evidence type="ECO:0000313" key="2">
    <source>
        <dbReference type="Proteomes" id="UP000622707"/>
    </source>
</evidence>
<proteinExistence type="predicted"/>
<accession>A0ABS1JUP9</accession>
<gene>
    <name evidence="1" type="ORF">JI746_22815</name>
</gene>
<dbReference type="Proteomes" id="UP000622707">
    <property type="component" value="Unassembled WGS sequence"/>
</dbReference>
<keyword evidence="2" id="KW-1185">Reference proteome</keyword>
<protein>
    <recommendedName>
        <fullName evidence="3">DUF4258 domain-containing protein</fullName>
    </recommendedName>
</protein>
<dbReference type="RefSeq" id="WP_201692587.1">
    <property type="nucleotide sequence ID" value="NZ_JAEQND010000014.1"/>
</dbReference>
<evidence type="ECO:0008006" key="3">
    <source>
        <dbReference type="Google" id="ProtNLM"/>
    </source>
</evidence>
<dbReference type="EMBL" id="JAEQND010000014">
    <property type="protein sequence ID" value="MBL0427957.1"/>
    <property type="molecule type" value="Genomic_DNA"/>
</dbReference>